<dbReference type="AlphaFoldDB" id="A0A1G7WNJ9"/>
<dbReference type="Gene3D" id="1.10.30.50">
    <property type="match status" value="1"/>
</dbReference>
<dbReference type="PANTHER" id="PTHR33877">
    <property type="entry name" value="SLL1193 PROTEIN"/>
    <property type="match status" value="1"/>
</dbReference>
<evidence type="ECO:0000313" key="3">
    <source>
        <dbReference type="Proteomes" id="UP000199009"/>
    </source>
</evidence>
<keyword evidence="3" id="KW-1185">Reference proteome</keyword>
<dbReference type="PANTHER" id="PTHR33877:SF2">
    <property type="entry name" value="OS07G0170200 PROTEIN"/>
    <property type="match status" value="1"/>
</dbReference>
<proteinExistence type="predicted"/>
<dbReference type="CDD" id="cd00085">
    <property type="entry name" value="HNHc"/>
    <property type="match status" value="1"/>
</dbReference>
<dbReference type="Pfam" id="PF14279">
    <property type="entry name" value="HNH_5"/>
    <property type="match status" value="1"/>
</dbReference>
<protein>
    <submittedName>
        <fullName evidence="2">HNH endonuclease</fullName>
    </submittedName>
</protein>
<dbReference type="InterPro" id="IPR052892">
    <property type="entry name" value="NA-targeting_endonuclease"/>
</dbReference>
<dbReference type="SMART" id="SM00507">
    <property type="entry name" value="HNHc"/>
    <property type="match status" value="1"/>
</dbReference>
<reference evidence="2 3" key="1">
    <citation type="submission" date="2016-10" db="EMBL/GenBank/DDBJ databases">
        <authorList>
            <person name="de Groot N.N."/>
        </authorList>
    </citation>
    <scope>NUCLEOTIDE SEQUENCE [LARGE SCALE GENOMIC DNA]</scope>
    <source>
        <strain evidence="2 3">DSM 23142</strain>
    </source>
</reference>
<dbReference type="GO" id="GO:0004519">
    <property type="term" value="F:endonuclease activity"/>
    <property type="evidence" value="ECO:0007669"/>
    <property type="project" value="UniProtKB-KW"/>
</dbReference>
<sequence>MDAADNDLTPAQWAAIREVWGGCAYCGADAAALQRDCVLPLSRGGRYTIENIVPACRSCNASKSNDEVTGWLRRKKLDERAFLLRHRAFLDSLARGPEAGSPA</sequence>
<keyword evidence="2" id="KW-0255">Endonuclease</keyword>
<organism evidence="2 3">
    <name type="scientific">Microbacterium pygmaeum</name>
    <dbReference type="NCBI Taxonomy" id="370764"/>
    <lineage>
        <taxon>Bacteria</taxon>
        <taxon>Bacillati</taxon>
        <taxon>Actinomycetota</taxon>
        <taxon>Actinomycetes</taxon>
        <taxon>Micrococcales</taxon>
        <taxon>Microbacteriaceae</taxon>
        <taxon>Microbacterium</taxon>
    </lineage>
</organism>
<dbReference type="InterPro" id="IPR029471">
    <property type="entry name" value="HNH_5"/>
</dbReference>
<evidence type="ECO:0000313" key="2">
    <source>
        <dbReference type="EMBL" id="SDG73512.1"/>
    </source>
</evidence>
<dbReference type="EMBL" id="LT629692">
    <property type="protein sequence ID" value="SDG73512.1"/>
    <property type="molecule type" value="Genomic_DNA"/>
</dbReference>
<gene>
    <name evidence="2" type="ORF">SAMN04489810_1145</name>
</gene>
<keyword evidence="2" id="KW-0378">Hydrolase</keyword>
<dbReference type="Proteomes" id="UP000199009">
    <property type="component" value="Chromosome I"/>
</dbReference>
<name>A0A1G7WNJ9_9MICO</name>
<dbReference type="InterPro" id="IPR003615">
    <property type="entry name" value="HNH_nuc"/>
</dbReference>
<dbReference type="STRING" id="370764.SAMN04489810_1145"/>
<feature type="domain" description="HNH nuclease" evidence="1">
    <location>
        <begin position="11"/>
        <end position="61"/>
    </location>
</feature>
<keyword evidence="2" id="KW-0540">Nuclease</keyword>
<evidence type="ECO:0000259" key="1">
    <source>
        <dbReference type="SMART" id="SM00507"/>
    </source>
</evidence>
<accession>A0A1G7WNJ9</accession>